<evidence type="ECO:0000313" key="1">
    <source>
        <dbReference type="EMBL" id="EEP21822.1"/>
    </source>
</evidence>
<accession>C4FD35</accession>
<protein>
    <submittedName>
        <fullName evidence="1">Uncharacterized protein</fullName>
    </submittedName>
</protein>
<dbReference type="PATRIC" id="fig|518635.17.peg.1635"/>
<sequence>MGCLMSENKPFIRRPEDWPFPIPEITAETINDLVDAIERGDRYIGSLYGELDGSTREMEHLDEETLVRNYYLLEEWNRDDE</sequence>
<reference evidence="1" key="1">
    <citation type="submission" date="2009-04" db="EMBL/GenBank/DDBJ databases">
        <authorList>
            <person name="Weinstock G."/>
            <person name="Sodergren E."/>
            <person name="Clifton S."/>
            <person name="Fulton L."/>
            <person name="Fulton B."/>
            <person name="Courtney L."/>
            <person name="Fronick C."/>
            <person name="Harrison M."/>
            <person name="Strong C."/>
            <person name="Farmer C."/>
            <person name="Delahaunty K."/>
            <person name="Markovic C."/>
            <person name="Hall O."/>
            <person name="Minx P."/>
            <person name="Tomlinson C."/>
            <person name="Mitreva M."/>
            <person name="Nelson J."/>
            <person name="Hou S."/>
            <person name="Wollam A."/>
            <person name="Pepin K.H."/>
            <person name="Johnson M."/>
            <person name="Bhonagiri V."/>
            <person name="Nash W.E."/>
            <person name="Warren W."/>
            <person name="Chinwalla A."/>
            <person name="Mardis E.R."/>
            <person name="Wilson R.K."/>
        </authorList>
    </citation>
    <scope>NUCLEOTIDE SEQUENCE [LARGE SCALE GENOMIC DNA]</scope>
    <source>
        <strain evidence="1">DSM 20098</strain>
    </source>
</reference>
<dbReference type="AlphaFoldDB" id="C4FD35"/>
<proteinExistence type="predicted"/>
<gene>
    <name evidence="1" type="ORF">BIFANG_02217</name>
</gene>
<dbReference type="EMBL" id="ABYS02000003">
    <property type="protein sequence ID" value="EEP21822.1"/>
    <property type="molecule type" value="Genomic_DNA"/>
</dbReference>
<dbReference type="Proteomes" id="UP000006408">
    <property type="component" value="Unassembled WGS sequence"/>
</dbReference>
<name>C4FD35_9BIFI</name>
<keyword evidence="2" id="KW-1185">Reference proteome</keyword>
<comment type="caution">
    <text evidence="1">The sequence shown here is derived from an EMBL/GenBank/DDBJ whole genome shotgun (WGS) entry which is preliminary data.</text>
</comment>
<organism evidence="1 2">
    <name type="scientific">Bifidobacterium angulatum DSM 20098 = JCM 7096</name>
    <dbReference type="NCBI Taxonomy" id="518635"/>
    <lineage>
        <taxon>Bacteria</taxon>
        <taxon>Bacillati</taxon>
        <taxon>Actinomycetota</taxon>
        <taxon>Actinomycetes</taxon>
        <taxon>Bifidobacteriales</taxon>
        <taxon>Bifidobacteriaceae</taxon>
        <taxon>Bifidobacterium</taxon>
    </lineage>
</organism>
<evidence type="ECO:0000313" key="2">
    <source>
        <dbReference type="Proteomes" id="UP000006408"/>
    </source>
</evidence>
<dbReference type="KEGG" id="bang:BBAG_1553"/>
<dbReference type="HOGENOM" id="CLU_2582641_0_0_11"/>